<dbReference type="OrthoDB" id="1431247at2759"/>
<dbReference type="InterPro" id="IPR008978">
    <property type="entry name" value="HSP20-like_chaperone"/>
</dbReference>
<dbReference type="PRINTS" id="PR00299">
    <property type="entry name" value="ACRYSTALLIN"/>
</dbReference>
<reference evidence="5" key="1">
    <citation type="submission" date="2017-10" db="EMBL/GenBank/DDBJ databases">
        <title>Rapid genome shrinkage in a self-fertile nematode reveals novel sperm competition proteins.</title>
        <authorList>
            <person name="Yin D."/>
            <person name="Schwarz E.M."/>
            <person name="Thomas C.G."/>
            <person name="Felde R.L."/>
            <person name="Korf I.F."/>
            <person name="Cutter A.D."/>
            <person name="Schartner C.M."/>
            <person name="Ralston E.J."/>
            <person name="Meyer B.J."/>
            <person name="Haag E.S."/>
        </authorList>
    </citation>
    <scope>NUCLEOTIDE SEQUENCE [LARGE SCALE GENOMIC DNA]</scope>
    <source>
        <strain evidence="5">JU1422</strain>
    </source>
</reference>
<accession>A0A2G5T5Z8</accession>
<dbReference type="EMBL" id="PDUG01000005">
    <property type="protein sequence ID" value="PIC22662.1"/>
    <property type="molecule type" value="Genomic_DNA"/>
</dbReference>
<feature type="domain" description="SHSP" evidence="3">
    <location>
        <begin position="43"/>
        <end position="149"/>
    </location>
</feature>
<evidence type="ECO:0000256" key="1">
    <source>
        <dbReference type="PROSITE-ProRule" id="PRU00285"/>
    </source>
</evidence>
<dbReference type="GO" id="GO:0005737">
    <property type="term" value="C:cytoplasm"/>
    <property type="evidence" value="ECO:0007669"/>
    <property type="project" value="TreeGrafter"/>
</dbReference>
<comment type="similarity">
    <text evidence="1 2">Belongs to the small heat shock protein (HSP20) family.</text>
</comment>
<dbReference type="Pfam" id="PF00011">
    <property type="entry name" value="HSP20"/>
    <property type="match status" value="1"/>
</dbReference>
<dbReference type="Gene3D" id="2.60.40.790">
    <property type="match status" value="1"/>
</dbReference>
<dbReference type="STRING" id="1611254.A0A2G5T5Z8"/>
<sequence length="153" mass="17956">MDRRFPAPFSPFFTPSRFRSRFFDDVDFDRHMIRPYWADQTMLTGHRVGDAIDVIDSDKEYNVSVDVSQFEPEELKVNIVDNQLIIEGKHAEKTDKYGQVERHFIRKYNLPTGVRPEQIKSELSNNGVLTVKYEKNQEQLPKSIPITIVPKRN</sequence>
<dbReference type="PANTHER" id="PTHR45640:SF29">
    <property type="entry name" value="SHSP DOMAIN-CONTAINING PROTEIN"/>
    <property type="match status" value="1"/>
</dbReference>
<comment type="caution">
    <text evidence="4">The sequence shown here is derived from an EMBL/GenBank/DDBJ whole genome shotgun (WGS) entry which is preliminary data.</text>
</comment>
<gene>
    <name evidence="4" type="primary">Cni-hsp-17</name>
    <name evidence="4" type="synonym">Cnig_chr_V.g16637</name>
    <name evidence="4" type="ORF">B9Z55_016637</name>
</gene>
<dbReference type="GO" id="GO:0051082">
    <property type="term" value="F:unfolded protein binding"/>
    <property type="evidence" value="ECO:0007669"/>
    <property type="project" value="TreeGrafter"/>
</dbReference>
<dbReference type="SUPFAM" id="SSF49764">
    <property type="entry name" value="HSP20-like chaperones"/>
    <property type="match status" value="1"/>
</dbReference>
<proteinExistence type="inferred from homology"/>
<dbReference type="GO" id="GO:0036498">
    <property type="term" value="P:IRE1-mediated unfolded protein response"/>
    <property type="evidence" value="ECO:0007669"/>
    <property type="project" value="TreeGrafter"/>
</dbReference>
<dbReference type="CDD" id="cd06526">
    <property type="entry name" value="metazoan_ACD"/>
    <property type="match status" value="1"/>
</dbReference>
<organism evidence="4 5">
    <name type="scientific">Caenorhabditis nigoni</name>
    <dbReference type="NCBI Taxonomy" id="1611254"/>
    <lineage>
        <taxon>Eukaryota</taxon>
        <taxon>Metazoa</taxon>
        <taxon>Ecdysozoa</taxon>
        <taxon>Nematoda</taxon>
        <taxon>Chromadorea</taxon>
        <taxon>Rhabditida</taxon>
        <taxon>Rhabditina</taxon>
        <taxon>Rhabditomorpha</taxon>
        <taxon>Rhabditoidea</taxon>
        <taxon>Rhabditidae</taxon>
        <taxon>Peloderinae</taxon>
        <taxon>Caenorhabditis</taxon>
    </lineage>
</organism>
<dbReference type="InterPro" id="IPR002068">
    <property type="entry name" value="A-crystallin/Hsp20_dom"/>
</dbReference>
<evidence type="ECO:0000313" key="5">
    <source>
        <dbReference type="Proteomes" id="UP000230233"/>
    </source>
</evidence>
<dbReference type="AlphaFoldDB" id="A0A2G5T5Z8"/>
<dbReference type="GO" id="GO:0009408">
    <property type="term" value="P:response to heat"/>
    <property type="evidence" value="ECO:0007669"/>
    <property type="project" value="TreeGrafter"/>
</dbReference>
<dbReference type="GO" id="GO:0005634">
    <property type="term" value="C:nucleus"/>
    <property type="evidence" value="ECO:0007669"/>
    <property type="project" value="TreeGrafter"/>
</dbReference>
<evidence type="ECO:0000256" key="2">
    <source>
        <dbReference type="RuleBase" id="RU003616"/>
    </source>
</evidence>
<evidence type="ECO:0000313" key="4">
    <source>
        <dbReference type="EMBL" id="PIC22662.1"/>
    </source>
</evidence>
<dbReference type="PROSITE" id="PS01031">
    <property type="entry name" value="SHSP"/>
    <property type="match status" value="1"/>
</dbReference>
<dbReference type="GO" id="GO:0042026">
    <property type="term" value="P:protein refolding"/>
    <property type="evidence" value="ECO:0007669"/>
    <property type="project" value="TreeGrafter"/>
</dbReference>
<keyword evidence="5" id="KW-1185">Reference proteome</keyword>
<name>A0A2G5T5Z8_9PELO</name>
<evidence type="ECO:0000259" key="3">
    <source>
        <dbReference type="PROSITE" id="PS01031"/>
    </source>
</evidence>
<dbReference type="InterPro" id="IPR001436">
    <property type="entry name" value="Alpha-crystallin/sHSP_animal"/>
</dbReference>
<dbReference type="PANTHER" id="PTHR45640">
    <property type="entry name" value="HEAT SHOCK PROTEIN HSP-12.2-RELATED"/>
    <property type="match status" value="1"/>
</dbReference>
<dbReference type="Proteomes" id="UP000230233">
    <property type="component" value="Chromosome V"/>
</dbReference>
<protein>
    <recommendedName>
        <fullName evidence="3">SHSP domain-containing protein</fullName>
    </recommendedName>
</protein>